<gene>
    <name evidence="2" type="ORF">CDO52_23780</name>
</gene>
<keyword evidence="1" id="KW-0812">Transmembrane</keyword>
<organism evidence="2 3">
    <name type="scientific">Nocardiopsis gilva YIM 90087</name>
    <dbReference type="NCBI Taxonomy" id="1235441"/>
    <lineage>
        <taxon>Bacteria</taxon>
        <taxon>Bacillati</taxon>
        <taxon>Actinomycetota</taxon>
        <taxon>Actinomycetes</taxon>
        <taxon>Streptosporangiales</taxon>
        <taxon>Nocardiopsidaceae</taxon>
        <taxon>Nocardiopsis</taxon>
    </lineage>
</organism>
<evidence type="ECO:0000313" key="3">
    <source>
        <dbReference type="Proteomes" id="UP000215005"/>
    </source>
</evidence>
<protein>
    <recommendedName>
        <fullName evidence="4">SdpI family protein</fullName>
    </recommendedName>
</protein>
<evidence type="ECO:0000256" key="1">
    <source>
        <dbReference type="SAM" id="Phobius"/>
    </source>
</evidence>
<dbReference type="AlphaFoldDB" id="A0A223SBE5"/>
<dbReference type="Proteomes" id="UP000215005">
    <property type="component" value="Chromosome"/>
</dbReference>
<keyword evidence="1" id="KW-0472">Membrane</keyword>
<proteinExistence type="predicted"/>
<reference evidence="2 3" key="1">
    <citation type="submission" date="2017-08" db="EMBL/GenBank/DDBJ databases">
        <title>The complete genome sequence of Nocardiopsis gilva YIM 90087.</title>
        <authorList>
            <person name="Yin M."/>
            <person name="Tang S."/>
        </authorList>
    </citation>
    <scope>NUCLEOTIDE SEQUENCE [LARGE SCALE GENOMIC DNA]</scope>
    <source>
        <strain evidence="2 3">YIM 90087</strain>
    </source>
</reference>
<dbReference type="KEGG" id="ngv:CDO52_23780"/>
<accession>A0A223SBE5</accession>
<feature type="transmembrane region" description="Helical" evidence="1">
    <location>
        <begin position="55"/>
        <end position="74"/>
    </location>
</feature>
<sequence>MVGFAVVCLTGAALTAAVLIVVRTRRRRGGSTPVVLPRRTEAESGDEAWYHVHRAFAPCSSWMAGIIVVTALLAGTVPVEVLELSVLLILTGSVAVTFIWSVMAPRSPLHRRPYEYEDHWD</sequence>
<name>A0A223SBE5_9ACTN</name>
<evidence type="ECO:0000313" key="2">
    <source>
        <dbReference type="EMBL" id="ASU85415.1"/>
    </source>
</evidence>
<keyword evidence="1" id="KW-1133">Transmembrane helix</keyword>
<dbReference type="RefSeq" id="WP_017618674.1">
    <property type="nucleotide sequence ID" value="NZ_ANBG01000180.1"/>
</dbReference>
<dbReference type="EMBL" id="CP022753">
    <property type="protein sequence ID" value="ASU85415.1"/>
    <property type="molecule type" value="Genomic_DNA"/>
</dbReference>
<feature type="transmembrane region" description="Helical" evidence="1">
    <location>
        <begin position="81"/>
        <end position="103"/>
    </location>
</feature>
<keyword evidence="3" id="KW-1185">Reference proteome</keyword>
<evidence type="ECO:0008006" key="4">
    <source>
        <dbReference type="Google" id="ProtNLM"/>
    </source>
</evidence>